<evidence type="ECO:0000313" key="2">
    <source>
        <dbReference type="EMBL" id="MIE72693.1"/>
    </source>
</evidence>
<dbReference type="Pfam" id="PF01381">
    <property type="entry name" value="HTH_3"/>
    <property type="match status" value="1"/>
</dbReference>
<dbReference type="Gene3D" id="1.10.260.40">
    <property type="entry name" value="lambda repressor-like DNA-binding domains"/>
    <property type="match status" value="1"/>
</dbReference>
<dbReference type="SUPFAM" id="SSF47413">
    <property type="entry name" value="lambda repressor-like DNA-binding domains"/>
    <property type="match status" value="1"/>
</dbReference>
<evidence type="ECO:0000259" key="1">
    <source>
        <dbReference type="PROSITE" id="PS50943"/>
    </source>
</evidence>
<proteinExistence type="predicted"/>
<organism evidence="2">
    <name type="scientific">Salmonella diarizonae</name>
    <dbReference type="NCBI Taxonomy" id="59204"/>
    <lineage>
        <taxon>Bacteria</taxon>
        <taxon>Pseudomonadati</taxon>
        <taxon>Pseudomonadota</taxon>
        <taxon>Gammaproteobacteria</taxon>
        <taxon>Enterobacterales</taxon>
        <taxon>Enterobacteriaceae</taxon>
        <taxon>Salmonella</taxon>
    </lineage>
</organism>
<dbReference type="InterPro" id="IPR010982">
    <property type="entry name" value="Lambda_DNA-bd_dom_sf"/>
</dbReference>
<dbReference type="AlphaFoldDB" id="A0A6C8Y708"/>
<dbReference type="EMBL" id="RSHK01000042">
    <property type="protein sequence ID" value="MIE72693.1"/>
    <property type="molecule type" value="Genomic_DNA"/>
</dbReference>
<gene>
    <name evidence="2" type="ORF">EL06_25735</name>
</gene>
<name>A0A6C8Y708_SALDZ</name>
<accession>A0A6C8Y708</accession>
<protein>
    <submittedName>
        <fullName evidence="2">XRE family transcriptional regulator</fullName>
    </submittedName>
</protein>
<dbReference type="InterPro" id="IPR001387">
    <property type="entry name" value="Cro/C1-type_HTH"/>
</dbReference>
<sequence>MVPKRLKEAREKAGISQEKLSQLIDVEGVNTRSRLSSYEVGRTEPPFSLIKRIAKVLDYPENYFYTVDDDFAKVVLEFHRNRLSPAENPYYNVVIEAKKQAEQLDEARRLVAQLMECLKHR</sequence>
<dbReference type="GO" id="GO:0003677">
    <property type="term" value="F:DNA binding"/>
    <property type="evidence" value="ECO:0007669"/>
    <property type="project" value="InterPro"/>
</dbReference>
<reference evidence="2" key="1">
    <citation type="submission" date="2018-08" db="EMBL/GenBank/DDBJ databases">
        <authorList>
            <consortium name="GenomeTrakr network: Whole genome sequencing for foodborne pathogen traceback"/>
        </authorList>
    </citation>
    <scope>NUCLEOTIDE SEQUENCE [LARGE SCALE GENOMIC DNA]</scope>
    <source>
        <strain evidence="2">FMA0132</strain>
    </source>
</reference>
<feature type="domain" description="HTH cro/C1-type" evidence="1">
    <location>
        <begin position="6"/>
        <end position="64"/>
    </location>
</feature>
<dbReference type="PROSITE" id="PS50943">
    <property type="entry name" value="HTH_CROC1"/>
    <property type="match status" value="1"/>
</dbReference>
<dbReference type="SMART" id="SM00530">
    <property type="entry name" value="HTH_XRE"/>
    <property type="match status" value="1"/>
</dbReference>
<comment type="caution">
    <text evidence="2">The sequence shown here is derived from an EMBL/GenBank/DDBJ whole genome shotgun (WGS) entry which is preliminary data.</text>
</comment>
<dbReference type="CDD" id="cd00093">
    <property type="entry name" value="HTH_XRE"/>
    <property type="match status" value="1"/>
</dbReference>
<dbReference type="Proteomes" id="UP000885362">
    <property type="component" value="Unassembled WGS sequence"/>
</dbReference>